<evidence type="ECO:0000256" key="2">
    <source>
        <dbReference type="SAM" id="MobiDB-lite"/>
    </source>
</evidence>
<dbReference type="SUPFAM" id="SSF82708">
    <property type="entry name" value="R3H domain"/>
    <property type="match status" value="1"/>
</dbReference>
<organism evidence="4 5">
    <name type="scientific">Eptatretus burgeri</name>
    <name type="common">Inshore hagfish</name>
    <dbReference type="NCBI Taxonomy" id="7764"/>
    <lineage>
        <taxon>Eukaryota</taxon>
        <taxon>Metazoa</taxon>
        <taxon>Chordata</taxon>
        <taxon>Craniata</taxon>
        <taxon>Vertebrata</taxon>
        <taxon>Cyclostomata</taxon>
        <taxon>Myxini</taxon>
        <taxon>Myxiniformes</taxon>
        <taxon>Myxinidae</taxon>
        <taxon>Eptatretinae</taxon>
        <taxon>Eptatretus</taxon>
    </lineage>
</organism>
<protein>
    <submittedName>
        <fullName evidence="4">Sperm associated antigen 7</fullName>
    </submittedName>
</protein>
<feature type="compositionally biased region" description="Polar residues" evidence="2">
    <location>
        <begin position="200"/>
        <end position="209"/>
    </location>
</feature>
<keyword evidence="1" id="KW-0175">Coiled coil</keyword>
<dbReference type="Pfam" id="PF01424">
    <property type="entry name" value="R3H"/>
    <property type="match status" value="1"/>
</dbReference>
<dbReference type="InterPro" id="IPR017330">
    <property type="entry name" value="SPAG7"/>
</dbReference>
<dbReference type="Proteomes" id="UP000694388">
    <property type="component" value="Unplaced"/>
</dbReference>
<dbReference type="GO" id="GO:0003676">
    <property type="term" value="F:nucleic acid binding"/>
    <property type="evidence" value="ECO:0007669"/>
    <property type="project" value="UniProtKB-UniRule"/>
</dbReference>
<dbReference type="OMA" id="KMQEHER"/>
<evidence type="ECO:0000313" key="5">
    <source>
        <dbReference type="Proteomes" id="UP000694388"/>
    </source>
</evidence>
<dbReference type="AlphaFoldDB" id="A0A8C4NKP5"/>
<feature type="region of interest" description="Disordered" evidence="2">
    <location>
        <begin position="191"/>
        <end position="235"/>
    </location>
</feature>
<evidence type="ECO:0000256" key="1">
    <source>
        <dbReference type="SAM" id="Coils"/>
    </source>
</evidence>
<name>A0A8C4NKP5_EPTBU</name>
<keyword evidence="5" id="KW-1185">Reference proteome</keyword>
<dbReference type="Gene3D" id="3.30.1370.50">
    <property type="entry name" value="R3H-like domain"/>
    <property type="match status" value="1"/>
</dbReference>
<dbReference type="GeneTree" id="ENSGT00390000001520"/>
<dbReference type="Ensembl" id="ENSEBUT00000006332.1">
    <property type="protein sequence ID" value="ENSEBUP00000005887.1"/>
    <property type="gene ID" value="ENSEBUG00000003930.1"/>
</dbReference>
<dbReference type="Ensembl" id="ENSEBUT00000006282.1">
    <property type="protein sequence ID" value="ENSEBUP00000005837.1"/>
    <property type="gene ID" value="ENSEBUG00000003930.1"/>
</dbReference>
<feature type="coiled-coil region" evidence="1">
    <location>
        <begin position="24"/>
        <end position="51"/>
    </location>
</feature>
<dbReference type="PANTHER" id="PTHR13498:SF3">
    <property type="entry name" value="SPERM-ASSOCIATED ANTIGEN 7"/>
    <property type="match status" value="1"/>
</dbReference>
<proteinExistence type="predicted"/>
<dbReference type="PROSITE" id="PS51061">
    <property type="entry name" value="R3H"/>
    <property type="match status" value="1"/>
</dbReference>
<feature type="compositionally biased region" description="Low complexity" evidence="2">
    <location>
        <begin position="122"/>
        <end position="142"/>
    </location>
</feature>
<dbReference type="PANTHER" id="PTHR13498">
    <property type="entry name" value="SPERM ASSOCIATED ANTIGEN 7"/>
    <property type="match status" value="1"/>
</dbReference>
<feature type="region of interest" description="Disordered" evidence="2">
    <location>
        <begin position="113"/>
        <end position="147"/>
    </location>
</feature>
<evidence type="ECO:0000313" key="4">
    <source>
        <dbReference type="Ensembl" id="ENSEBUP00000005851.1"/>
    </source>
</evidence>
<evidence type="ECO:0000259" key="3">
    <source>
        <dbReference type="PROSITE" id="PS51061"/>
    </source>
</evidence>
<feature type="domain" description="R3H" evidence="3">
    <location>
        <begin position="43"/>
        <end position="106"/>
    </location>
</feature>
<accession>A0A8C4NKP5</accession>
<dbReference type="SMART" id="SM00393">
    <property type="entry name" value="R3H"/>
    <property type="match status" value="1"/>
</dbReference>
<dbReference type="Ensembl" id="ENSEBUT00000006296.1">
    <property type="protein sequence ID" value="ENSEBUP00000005851.1"/>
    <property type="gene ID" value="ENSEBUG00000003930.1"/>
</dbReference>
<feature type="compositionally biased region" description="Basic and acidic residues" evidence="2">
    <location>
        <begin position="211"/>
        <end position="226"/>
    </location>
</feature>
<dbReference type="Ensembl" id="ENSEBUT00000006322.1">
    <property type="protein sequence ID" value="ENSEBUP00000005877.1"/>
    <property type="gene ID" value="ENSEBUG00000003930.1"/>
</dbReference>
<dbReference type="InterPro" id="IPR036867">
    <property type="entry name" value="R3H_dom_sf"/>
</dbReference>
<sequence>MADLLGSLLNSMQTPPGVGQSRQVKEQRARLEKLQQQEKRYKSEFRKKMELAITEFIQDASQQRKQFDNLGRLERTILHDVAEVADLASMAFGDDEELKQVLVYKKEFSPSEEELDKMRGGVSAVRVPSPSPSPSSSELQPRPQRRSRGIEARLRAGAQTLTAREVYGCVPAANKRDTRSIEQTLHELKERKKLRLDTLQDASVPSPGSQHDAEAPERPPPTHDAPDTPTTDNHT</sequence>
<reference evidence="4" key="1">
    <citation type="submission" date="2025-05" db="UniProtKB">
        <authorList>
            <consortium name="Ensembl"/>
        </authorList>
    </citation>
    <scope>IDENTIFICATION</scope>
</reference>
<feature type="region of interest" description="Disordered" evidence="2">
    <location>
        <begin position="1"/>
        <end position="24"/>
    </location>
</feature>
<dbReference type="InterPro" id="IPR001374">
    <property type="entry name" value="R3H_dom"/>
</dbReference>